<keyword evidence="1" id="KW-0472">Membrane</keyword>
<proteinExistence type="predicted"/>
<gene>
    <name evidence="2" type="ORF">POM88_026622</name>
</gene>
<evidence type="ECO:0000313" key="3">
    <source>
        <dbReference type="Proteomes" id="UP001237642"/>
    </source>
</evidence>
<dbReference type="Proteomes" id="UP001237642">
    <property type="component" value="Unassembled WGS sequence"/>
</dbReference>
<protein>
    <submittedName>
        <fullName evidence="2">Uncharacterized protein</fullName>
    </submittedName>
</protein>
<accession>A0AAD8MQ63</accession>
<keyword evidence="1" id="KW-1133">Transmembrane helix</keyword>
<evidence type="ECO:0000313" key="2">
    <source>
        <dbReference type="EMBL" id="KAK1379878.1"/>
    </source>
</evidence>
<name>A0AAD8MQ63_9APIA</name>
<dbReference type="EMBL" id="JAUIZM010000006">
    <property type="protein sequence ID" value="KAK1379878.1"/>
    <property type="molecule type" value="Genomic_DNA"/>
</dbReference>
<evidence type="ECO:0000256" key="1">
    <source>
        <dbReference type="SAM" id="Phobius"/>
    </source>
</evidence>
<keyword evidence="1" id="KW-0812">Transmembrane</keyword>
<keyword evidence="3" id="KW-1185">Reference proteome</keyword>
<reference evidence="2" key="1">
    <citation type="submission" date="2023-02" db="EMBL/GenBank/DDBJ databases">
        <title>Genome of toxic invasive species Heracleum sosnowskyi carries increased number of genes despite the absence of recent whole-genome duplications.</title>
        <authorList>
            <person name="Schelkunov M."/>
            <person name="Shtratnikova V."/>
            <person name="Makarenko M."/>
            <person name="Klepikova A."/>
            <person name="Omelchenko D."/>
            <person name="Novikova G."/>
            <person name="Obukhova E."/>
            <person name="Bogdanov V."/>
            <person name="Penin A."/>
            <person name="Logacheva M."/>
        </authorList>
    </citation>
    <scope>NUCLEOTIDE SEQUENCE</scope>
    <source>
        <strain evidence="2">Hsosn_3</strain>
        <tissue evidence="2">Leaf</tissue>
    </source>
</reference>
<feature type="transmembrane region" description="Helical" evidence="1">
    <location>
        <begin position="147"/>
        <end position="166"/>
    </location>
</feature>
<comment type="caution">
    <text evidence="2">The sequence shown here is derived from an EMBL/GenBank/DDBJ whole genome shotgun (WGS) entry which is preliminary data.</text>
</comment>
<dbReference type="AlphaFoldDB" id="A0AAD8MQ63"/>
<sequence length="197" mass="22200">MENANCAGNKLMDCLFFEQSRAAPEQSLLTTMKIGMPRKRSIPWALEEHRSFMRGNLRLFQNKHRTAQQLITLISEEVDSNFRYWTYLLVCCCLYGHESHTVNGRCCAVLNVWWTLIGLQAWGMACGSDMQLAGFTNGVGLPLCCKIMFAVLFWLGVCVICAVVAVPSRMVEMLLLHGVQAGGAINWSLKWLLRGCF</sequence>
<reference evidence="2" key="2">
    <citation type="submission" date="2023-05" db="EMBL/GenBank/DDBJ databases">
        <authorList>
            <person name="Schelkunov M.I."/>
        </authorList>
    </citation>
    <scope>NUCLEOTIDE SEQUENCE</scope>
    <source>
        <strain evidence="2">Hsosn_3</strain>
        <tissue evidence="2">Leaf</tissue>
    </source>
</reference>
<organism evidence="2 3">
    <name type="scientific">Heracleum sosnowskyi</name>
    <dbReference type="NCBI Taxonomy" id="360622"/>
    <lineage>
        <taxon>Eukaryota</taxon>
        <taxon>Viridiplantae</taxon>
        <taxon>Streptophyta</taxon>
        <taxon>Embryophyta</taxon>
        <taxon>Tracheophyta</taxon>
        <taxon>Spermatophyta</taxon>
        <taxon>Magnoliopsida</taxon>
        <taxon>eudicotyledons</taxon>
        <taxon>Gunneridae</taxon>
        <taxon>Pentapetalae</taxon>
        <taxon>asterids</taxon>
        <taxon>campanulids</taxon>
        <taxon>Apiales</taxon>
        <taxon>Apiaceae</taxon>
        <taxon>Apioideae</taxon>
        <taxon>apioid superclade</taxon>
        <taxon>Tordylieae</taxon>
        <taxon>Tordyliinae</taxon>
        <taxon>Heracleum</taxon>
    </lineage>
</organism>